<dbReference type="RefSeq" id="WP_038494735.1">
    <property type="nucleotide sequence ID" value="NZ_BCTH01000106.1"/>
</dbReference>
<dbReference type="Proteomes" id="UP000027604">
    <property type="component" value="Chromosome I"/>
</dbReference>
<gene>
    <name evidence="2" type="ORF">GJA_3802</name>
</gene>
<feature type="region of interest" description="Disordered" evidence="1">
    <location>
        <begin position="342"/>
        <end position="363"/>
    </location>
</feature>
<dbReference type="AlphaFoldDB" id="W0V964"/>
<accession>W0V964</accession>
<dbReference type="KEGG" id="jag:GJA_3802"/>
<sequence length="376" mass="38671">MPQASSLVDISPLGQMLSGLALSRRQLLALQGGNPDPAATTANPQDDAASLTALAQQLADSLIQLRSNGIGTTRLPLPAKQDDTLASEFAQLSQPQETAPDSGPALNQTALAGIGIDLQAEPAVNPPLLQAAFETDRDGTLSVLLQTTDLLTRVAAALTPAVELNADQASEGAAAIDATPDQPATPERADVANSPAAPQSDAQIQRQQEVQRQIDTQALTQATPEEQVQLAQQERLDTLAEMPRQQRQSDVQTGLQQQADAAAAEAVAARAAATAAQQAAQAAQAATARAQGLADEVQASQNPAPETVEPQPLSANPPSSQDPAIAAAIAAYHLNNAALNPALTGRQPAGAHPQKPAVTPVEAVTPVKPVTPIAER</sequence>
<name>W0V964_9BURK</name>
<reference evidence="2 3" key="1">
    <citation type="journal article" date="2015" name="Genome Announc.">
        <title>Genome Sequence of Mushroom Soft-Rot Pathogen Janthinobacterium agaricidamnosum.</title>
        <authorList>
            <person name="Graupner K."/>
            <person name="Lackner G."/>
            <person name="Hertweck C."/>
        </authorList>
    </citation>
    <scope>NUCLEOTIDE SEQUENCE [LARGE SCALE GENOMIC DNA]</scope>
    <source>
        <strain evidence="3">NBRC 102515 / DSM 9628</strain>
    </source>
</reference>
<feature type="compositionally biased region" description="Low complexity" evidence="1">
    <location>
        <begin position="282"/>
        <end position="291"/>
    </location>
</feature>
<dbReference type="PATRIC" id="fig|1349767.4.peg.394"/>
<keyword evidence="3" id="KW-1185">Reference proteome</keyword>
<evidence type="ECO:0000256" key="1">
    <source>
        <dbReference type="SAM" id="MobiDB-lite"/>
    </source>
</evidence>
<organism evidence="2 3">
    <name type="scientific">Janthinobacterium agaricidamnosum NBRC 102515 = DSM 9628</name>
    <dbReference type="NCBI Taxonomy" id="1349767"/>
    <lineage>
        <taxon>Bacteria</taxon>
        <taxon>Pseudomonadati</taxon>
        <taxon>Pseudomonadota</taxon>
        <taxon>Betaproteobacteria</taxon>
        <taxon>Burkholderiales</taxon>
        <taxon>Oxalobacteraceae</taxon>
        <taxon>Janthinobacterium</taxon>
    </lineage>
</organism>
<feature type="region of interest" description="Disordered" evidence="1">
    <location>
        <begin position="177"/>
        <end position="202"/>
    </location>
</feature>
<dbReference type="STRING" id="1349767.GJA_3802"/>
<evidence type="ECO:0000313" key="3">
    <source>
        <dbReference type="Proteomes" id="UP000027604"/>
    </source>
</evidence>
<dbReference type="HOGENOM" id="CLU_735244_0_0_4"/>
<dbReference type="EMBL" id="HG322949">
    <property type="protein sequence ID" value="CDG84416.1"/>
    <property type="molecule type" value="Genomic_DNA"/>
</dbReference>
<feature type="compositionally biased region" description="Polar residues" evidence="1">
    <location>
        <begin position="313"/>
        <end position="322"/>
    </location>
</feature>
<evidence type="ECO:0000313" key="2">
    <source>
        <dbReference type="EMBL" id="CDG84416.1"/>
    </source>
</evidence>
<feature type="region of interest" description="Disordered" evidence="1">
    <location>
        <begin position="282"/>
        <end position="324"/>
    </location>
</feature>
<proteinExistence type="predicted"/>
<protein>
    <submittedName>
        <fullName evidence="2">Uncharacterized protein</fullName>
    </submittedName>
</protein>